<dbReference type="GO" id="GO:0004795">
    <property type="term" value="F:threonine synthase activity"/>
    <property type="evidence" value="ECO:0007669"/>
    <property type="project" value="UniProtKB-UniRule"/>
</dbReference>
<accession>A0A8T4CB36</accession>
<comment type="caution">
    <text evidence="8">The sequence shown here is derived from an EMBL/GenBank/DDBJ whole genome shotgun (WGS) entry which is preliminary data.</text>
</comment>
<sequence length="305" mass="33596">MKPGIWNYSTYLPVPRGGEKGIISLNEGHTSLVKSTHRKNVFYKLEYENPTGSFKDRGSTVEISHAKANGFKKVVCASTGNMGASVSAYAARAGIEATICVPRHVPENKMKQILAYGAKLIHVNGDYNEALKKTWEIASRQKGFMLTGDYPLRMEGQKTIAFEIVEQLNGKVPDQILIPVGNGTLLTALHAAFFQLWKKKKIKKFPKLIGVQAEKCAPLVEAFEKKTVHFRAMKNPHTCAGAIECGNPIYGQETLGAVHETQGKMIAVSEKRMHEAKLELARAEGLYTEYSGAAAYAALCDHAWK</sequence>
<dbReference type="Pfam" id="PF00291">
    <property type="entry name" value="PALP"/>
    <property type="match status" value="1"/>
</dbReference>
<dbReference type="GO" id="GO:0004794">
    <property type="term" value="F:threonine deaminase activity"/>
    <property type="evidence" value="ECO:0007669"/>
    <property type="project" value="TreeGrafter"/>
</dbReference>
<dbReference type="EC" id="4.2.3.1" evidence="5"/>
<evidence type="ECO:0000256" key="4">
    <source>
        <dbReference type="ARBA" id="ARBA00023239"/>
    </source>
</evidence>
<evidence type="ECO:0000313" key="9">
    <source>
        <dbReference type="Proteomes" id="UP000774699"/>
    </source>
</evidence>
<dbReference type="GO" id="GO:0009097">
    <property type="term" value="P:isoleucine biosynthetic process"/>
    <property type="evidence" value="ECO:0007669"/>
    <property type="project" value="TreeGrafter"/>
</dbReference>
<name>A0A8T4CB36_9ARCH</name>
<dbReference type="GO" id="GO:0003941">
    <property type="term" value="F:L-serine ammonia-lyase activity"/>
    <property type="evidence" value="ECO:0007669"/>
    <property type="project" value="TreeGrafter"/>
</dbReference>
<dbReference type="InterPro" id="IPR036052">
    <property type="entry name" value="TrpB-like_PALP_sf"/>
</dbReference>
<dbReference type="InterPro" id="IPR004450">
    <property type="entry name" value="Thr_synthase-like"/>
</dbReference>
<dbReference type="EMBL" id="VGJJ01000025">
    <property type="protein sequence ID" value="MBM3282345.1"/>
    <property type="molecule type" value="Genomic_DNA"/>
</dbReference>
<dbReference type="GO" id="GO:0006567">
    <property type="term" value="P:L-threonine catabolic process"/>
    <property type="evidence" value="ECO:0007669"/>
    <property type="project" value="TreeGrafter"/>
</dbReference>
<evidence type="ECO:0000256" key="3">
    <source>
        <dbReference type="ARBA" id="ARBA00022898"/>
    </source>
</evidence>
<organism evidence="8 9">
    <name type="scientific">Candidatus Iainarchaeum sp</name>
    <dbReference type="NCBI Taxonomy" id="3101447"/>
    <lineage>
        <taxon>Archaea</taxon>
        <taxon>Candidatus Iainarchaeota</taxon>
        <taxon>Candidatus Iainarchaeia</taxon>
        <taxon>Candidatus Iainarchaeales</taxon>
        <taxon>Candidatus Iainarchaeaceae</taxon>
        <taxon>Candidatus Iainarchaeum</taxon>
    </lineage>
</organism>
<dbReference type="Proteomes" id="UP000774699">
    <property type="component" value="Unassembled WGS sequence"/>
</dbReference>
<keyword evidence="3 6" id="KW-0663">Pyridoxal phosphate</keyword>
<evidence type="ECO:0000256" key="5">
    <source>
        <dbReference type="NCBIfam" id="TIGR00260"/>
    </source>
</evidence>
<reference evidence="8" key="1">
    <citation type="submission" date="2019-03" db="EMBL/GenBank/DDBJ databases">
        <title>Lake Tanganyika Metagenome-Assembled Genomes (MAGs).</title>
        <authorList>
            <person name="Tran P."/>
        </authorList>
    </citation>
    <scope>NUCLEOTIDE SEQUENCE</scope>
    <source>
        <strain evidence="8">M_DeepCast_50m_m2_156</strain>
    </source>
</reference>
<feature type="modified residue" description="N6-(pyridoxal phosphate)lysine" evidence="6">
    <location>
        <position position="55"/>
    </location>
</feature>
<comment type="cofactor">
    <cofactor evidence="1 6">
        <name>pyridoxal 5'-phosphate</name>
        <dbReference type="ChEBI" id="CHEBI:597326"/>
    </cofactor>
</comment>
<feature type="domain" description="Tryptophan synthase beta chain-like PALP" evidence="7">
    <location>
        <begin position="23"/>
        <end position="299"/>
    </location>
</feature>
<dbReference type="InterPro" id="IPR050147">
    <property type="entry name" value="Ser/Thr_Dehydratase"/>
</dbReference>
<gene>
    <name evidence="8" type="primary">thrC</name>
    <name evidence="8" type="ORF">FJY86_03330</name>
</gene>
<evidence type="ECO:0000256" key="2">
    <source>
        <dbReference type="ARBA" id="ARBA00005517"/>
    </source>
</evidence>
<dbReference type="PANTHER" id="PTHR48078">
    <property type="entry name" value="THREONINE DEHYDRATASE, MITOCHONDRIAL-RELATED"/>
    <property type="match status" value="1"/>
</dbReference>
<dbReference type="PANTHER" id="PTHR48078:SF6">
    <property type="entry name" value="L-THREONINE DEHYDRATASE CATABOLIC TDCB"/>
    <property type="match status" value="1"/>
</dbReference>
<evidence type="ECO:0000313" key="8">
    <source>
        <dbReference type="EMBL" id="MBM3282345.1"/>
    </source>
</evidence>
<evidence type="ECO:0000256" key="6">
    <source>
        <dbReference type="PIRSR" id="PIRSR604450-51"/>
    </source>
</evidence>
<proteinExistence type="inferred from homology"/>
<dbReference type="NCBIfam" id="TIGR00260">
    <property type="entry name" value="thrC"/>
    <property type="match status" value="1"/>
</dbReference>
<comment type="similarity">
    <text evidence="2">Belongs to the threonine synthase family.</text>
</comment>
<dbReference type="InterPro" id="IPR001926">
    <property type="entry name" value="TrpB-like_PALP"/>
</dbReference>
<dbReference type="Gene3D" id="3.40.50.1100">
    <property type="match status" value="2"/>
</dbReference>
<dbReference type="CDD" id="cd01563">
    <property type="entry name" value="Thr-synth_1"/>
    <property type="match status" value="1"/>
</dbReference>
<evidence type="ECO:0000256" key="1">
    <source>
        <dbReference type="ARBA" id="ARBA00001933"/>
    </source>
</evidence>
<evidence type="ECO:0000259" key="7">
    <source>
        <dbReference type="Pfam" id="PF00291"/>
    </source>
</evidence>
<feature type="non-terminal residue" evidence="8">
    <location>
        <position position="305"/>
    </location>
</feature>
<dbReference type="AlphaFoldDB" id="A0A8T4CB36"/>
<protein>
    <recommendedName>
        <fullName evidence="5">Threonine synthase</fullName>
        <ecNumber evidence="5">4.2.3.1</ecNumber>
    </recommendedName>
</protein>
<keyword evidence="4 8" id="KW-0456">Lyase</keyword>
<dbReference type="GO" id="GO:0006565">
    <property type="term" value="P:L-serine catabolic process"/>
    <property type="evidence" value="ECO:0007669"/>
    <property type="project" value="TreeGrafter"/>
</dbReference>
<dbReference type="SUPFAM" id="SSF53686">
    <property type="entry name" value="Tryptophan synthase beta subunit-like PLP-dependent enzymes"/>
    <property type="match status" value="1"/>
</dbReference>
<dbReference type="GO" id="GO:0009088">
    <property type="term" value="P:threonine biosynthetic process"/>
    <property type="evidence" value="ECO:0007669"/>
    <property type="project" value="UniProtKB-UniRule"/>
</dbReference>